<evidence type="ECO:0000313" key="1">
    <source>
        <dbReference type="EMBL" id="KAJ1676744.1"/>
    </source>
</evidence>
<dbReference type="Proteomes" id="UP001145114">
    <property type="component" value="Unassembled WGS sequence"/>
</dbReference>
<organism evidence="1 2">
    <name type="scientific">Spiromyces aspiralis</name>
    <dbReference type="NCBI Taxonomy" id="68401"/>
    <lineage>
        <taxon>Eukaryota</taxon>
        <taxon>Fungi</taxon>
        <taxon>Fungi incertae sedis</taxon>
        <taxon>Zoopagomycota</taxon>
        <taxon>Kickxellomycotina</taxon>
        <taxon>Kickxellomycetes</taxon>
        <taxon>Kickxellales</taxon>
        <taxon>Kickxellaceae</taxon>
        <taxon>Spiromyces</taxon>
    </lineage>
</organism>
<reference evidence="1" key="1">
    <citation type="submission" date="2022-06" db="EMBL/GenBank/DDBJ databases">
        <title>Phylogenomic reconstructions and comparative analyses of Kickxellomycotina fungi.</title>
        <authorList>
            <person name="Reynolds N.K."/>
            <person name="Stajich J.E."/>
            <person name="Barry K."/>
            <person name="Grigoriev I.V."/>
            <person name="Crous P."/>
            <person name="Smith M.E."/>
        </authorList>
    </citation>
    <scope>NUCLEOTIDE SEQUENCE</scope>
    <source>
        <strain evidence="1">RSA 2271</strain>
    </source>
</reference>
<name>A0ACC1HQV7_9FUNG</name>
<accession>A0ACC1HQV7</accession>
<feature type="non-terminal residue" evidence="1">
    <location>
        <position position="90"/>
    </location>
</feature>
<comment type="caution">
    <text evidence="1">The sequence shown here is derived from an EMBL/GenBank/DDBJ whole genome shotgun (WGS) entry which is preliminary data.</text>
</comment>
<sequence length="90" mass="10847">MASLNAKEKKKLAEKHAKILAELHFRRIGNRRANAFFNPRPERHPFNKNWTDRERERYIRDKYERRYFVDYGNGVPDPTTDNGEVPEDEE</sequence>
<dbReference type="EMBL" id="JAMZIH010003565">
    <property type="protein sequence ID" value="KAJ1676744.1"/>
    <property type="molecule type" value="Genomic_DNA"/>
</dbReference>
<keyword evidence="2" id="KW-1185">Reference proteome</keyword>
<gene>
    <name evidence="1" type="ORF">EV182_007582</name>
</gene>
<evidence type="ECO:0000313" key="2">
    <source>
        <dbReference type="Proteomes" id="UP001145114"/>
    </source>
</evidence>
<protein>
    <submittedName>
        <fullName evidence="1">Uncharacterized protein</fullName>
    </submittedName>
</protein>
<proteinExistence type="predicted"/>